<gene>
    <name evidence="2" type="ORF">TVY486_1011300</name>
</gene>
<evidence type="ECO:0000256" key="1">
    <source>
        <dbReference type="SAM" id="Phobius"/>
    </source>
</evidence>
<proteinExistence type="predicted"/>
<organism evidence="2">
    <name type="scientific">Trypanosoma vivax (strain Y486)</name>
    <dbReference type="NCBI Taxonomy" id="1055687"/>
    <lineage>
        <taxon>Eukaryota</taxon>
        <taxon>Discoba</taxon>
        <taxon>Euglenozoa</taxon>
        <taxon>Kinetoplastea</taxon>
        <taxon>Metakinetoplastina</taxon>
        <taxon>Trypanosomatida</taxon>
        <taxon>Trypanosomatidae</taxon>
        <taxon>Trypanosoma</taxon>
        <taxon>Duttonella</taxon>
    </lineage>
</organism>
<feature type="non-terminal residue" evidence="2">
    <location>
        <position position="1"/>
    </location>
</feature>
<reference evidence="2" key="1">
    <citation type="journal article" date="2012" name="Proc. Natl. Acad. Sci. U.S.A.">
        <title>Antigenic diversity is generated by distinct evolutionary mechanisms in African trypanosome species.</title>
        <authorList>
            <person name="Jackson A.P."/>
            <person name="Berry A."/>
            <person name="Aslett M."/>
            <person name="Allison H.C."/>
            <person name="Burton P."/>
            <person name="Vavrova-Anderson J."/>
            <person name="Brown R."/>
            <person name="Browne H."/>
            <person name="Corton N."/>
            <person name="Hauser H."/>
            <person name="Gamble J."/>
            <person name="Gilderthorp R."/>
            <person name="Marcello L."/>
            <person name="McQuillan J."/>
            <person name="Otto T.D."/>
            <person name="Quail M.A."/>
            <person name="Sanders M.J."/>
            <person name="van Tonder A."/>
            <person name="Ginger M.L."/>
            <person name="Field M.C."/>
            <person name="Barry J.D."/>
            <person name="Hertz-Fowler C."/>
            <person name="Berriman M."/>
        </authorList>
    </citation>
    <scope>NUCLEOTIDE SEQUENCE</scope>
    <source>
        <strain evidence="2">Y486</strain>
    </source>
</reference>
<keyword evidence="1" id="KW-0812">Transmembrane</keyword>
<evidence type="ECO:0000313" key="2">
    <source>
        <dbReference type="EMBL" id="CCC52087.1"/>
    </source>
</evidence>
<keyword evidence="1" id="KW-0472">Membrane</keyword>
<accession>G0U877</accession>
<sequence length="121" mass="14267">QAPQQWCIRYEGQAEPMYLPHLRIISDANRRKNISTRWTKRGMWLCFQKANGSGQREHHFTTLKQRICIFIHPAANFMIQRMRCGTIPRRTNGTRTSKWLTSDYCLVYVCVLSCMLLVPSF</sequence>
<protein>
    <submittedName>
        <fullName evidence="2">Uncharacterized protein</fullName>
    </submittedName>
</protein>
<keyword evidence="1" id="KW-1133">Transmembrane helix</keyword>
<name>G0U877_TRYVY</name>
<dbReference type="EMBL" id="HE573026">
    <property type="protein sequence ID" value="CCC52087.1"/>
    <property type="molecule type" value="Genomic_DNA"/>
</dbReference>
<feature type="transmembrane region" description="Helical" evidence="1">
    <location>
        <begin position="99"/>
        <end position="118"/>
    </location>
</feature>
<dbReference type="AlphaFoldDB" id="G0U877"/>